<dbReference type="Pfam" id="PF02743">
    <property type="entry name" value="dCache_1"/>
    <property type="match status" value="1"/>
</dbReference>
<keyword evidence="8" id="KW-0418">Kinase</keyword>
<evidence type="ECO:0000259" key="16">
    <source>
        <dbReference type="PROSITE" id="PS50885"/>
    </source>
</evidence>
<keyword evidence="4" id="KW-1003">Cell membrane</keyword>
<evidence type="ECO:0000256" key="12">
    <source>
        <dbReference type="SAM" id="Coils"/>
    </source>
</evidence>
<gene>
    <name evidence="17" type="ORF">SCD90_00850</name>
</gene>
<evidence type="ECO:0000313" key="18">
    <source>
        <dbReference type="Proteomes" id="UP001274321"/>
    </source>
</evidence>
<dbReference type="PANTHER" id="PTHR43065:SF42">
    <property type="entry name" value="TWO-COMPONENT SENSOR PPRA"/>
    <property type="match status" value="1"/>
</dbReference>
<dbReference type="SUPFAM" id="SSF52172">
    <property type="entry name" value="CheY-like"/>
    <property type="match status" value="1"/>
</dbReference>
<dbReference type="InterPro" id="IPR001789">
    <property type="entry name" value="Sig_transdc_resp-reg_receiver"/>
</dbReference>
<evidence type="ECO:0000313" key="17">
    <source>
        <dbReference type="EMBL" id="MDX6804597.1"/>
    </source>
</evidence>
<dbReference type="InterPro" id="IPR003594">
    <property type="entry name" value="HATPase_dom"/>
</dbReference>
<dbReference type="CDD" id="cd18774">
    <property type="entry name" value="PDC2_HK_sensor"/>
    <property type="match status" value="1"/>
</dbReference>
<keyword evidence="10 13" id="KW-0472">Membrane</keyword>
<comment type="subcellular location">
    <subcellularLocation>
        <location evidence="2">Cell membrane</location>
        <topology evidence="2">Multi-pass membrane protein</topology>
    </subcellularLocation>
</comment>
<evidence type="ECO:0000256" key="13">
    <source>
        <dbReference type="SAM" id="Phobius"/>
    </source>
</evidence>
<dbReference type="InterPro" id="IPR036097">
    <property type="entry name" value="HisK_dim/P_sf"/>
</dbReference>
<feature type="domain" description="Histidine kinase" evidence="14">
    <location>
        <begin position="388"/>
        <end position="611"/>
    </location>
</feature>
<dbReference type="PROSITE" id="PS50885">
    <property type="entry name" value="HAMP"/>
    <property type="match status" value="1"/>
</dbReference>
<evidence type="ECO:0000256" key="4">
    <source>
        <dbReference type="ARBA" id="ARBA00022475"/>
    </source>
</evidence>
<dbReference type="Pfam" id="PF00072">
    <property type="entry name" value="Response_reg"/>
    <property type="match status" value="1"/>
</dbReference>
<comment type="catalytic activity">
    <reaction evidence="1">
        <text>ATP + protein L-histidine = ADP + protein N-phospho-L-histidine.</text>
        <dbReference type="EC" id="2.7.13.3"/>
    </reaction>
</comment>
<evidence type="ECO:0000256" key="5">
    <source>
        <dbReference type="ARBA" id="ARBA00022553"/>
    </source>
</evidence>
<name>A0ABU4RIF5_9HYPH</name>
<dbReference type="InterPro" id="IPR033479">
    <property type="entry name" value="dCache_1"/>
</dbReference>
<organism evidence="17 18">
    <name type="scientific">Terrihabitans rhizophilus</name>
    <dbReference type="NCBI Taxonomy" id="3092662"/>
    <lineage>
        <taxon>Bacteria</taxon>
        <taxon>Pseudomonadati</taxon>
        <taxon>Pseudomonadota</taxon>
        <taxon>Alphaproteobacteria</taxon>
        <taxon>Hyphomicrobiales</taxon>
        <taxon>Terrihabitans</taxon>
    </lineage>
</organism>
<dbReference type="InterPro" id="IPR036890">
    <property type="entry name" value="HATPase_C_sf"/>
</dbReference>
<dbReference type="InterPro" id="IPR003660">
    <property type="entry name" value="HAMP_dom"/>
</dbReference>
<dbReference type="Gene3D" id="3.40.50.2300">
    <property type="match status" value="1"/>
</dbReference>
<keyword evidence="12" id="KW-0175">Coiled coil</keyword>
<accession>A0ABU4RIF5</accession>
<dbReference type="SMART" id="SM00388">
    <property type="entry name" value="HisKA"/>
    <property type="match status" value="1"/>
</dbReference>
<dbReference type="EMBL" id="JAXAFJ010000001">
    <property type="protein sequence ID" value="MDX6804597.1"/>
    <property type="molecule type" value="Genomic_DNA"/>
</dbReference>
<evidence type="ECO:0000259" key="15">
    <source>
        <dbReference type="PROSITE" id="PS50110"/>
    </source>
</evidence>
<dbReference type="CDD" id="cd18161">
    <property type="entry name" value="REC_hyHK_blue-like"/>
    <property type="match status" value="1"/>
</dbReference>
<evidence type="ECO:0000256" key="11">
    <source>
        <dbReference type="PROSITE-ProRule" id="PRU00169"/>
    </source>
</evidence>
<dbReference type="Gene3D" id="3.30.565.10">
    <property type="entry name" value="Histidine kinase-like ATPase, C-terminal domain"/>
    <property type="match status" value="1"/>
</dbReference>
<dbReference type="Proteomes" id="UP001274321">
    <property type="component" value="Unassembled WGS sequence"/>
</dbReference>
<evidence type="ECO:0000256" key="10">
    <source>
        <dbReference type="ARBA" id="ARBA00023136"/>
    </source>
</evidence>
<feature type="domain" description="HAMP" evidence="16">
    <location>
        <begin position="281"/>
        <end position="332"/>
    </location>
</feature>
<dbReference type="EC" id="2.7.13.3" evidence="3"/>
<dbReference type="PRINTS" id="PR00344">
    <property type="entry name" value="BCTRLSENSOR"/>
</dbReference>
<evidence type="ECO:0000256" key="1">
    <source>
        <dbReference type="ARBA" id="ARBA00000085"/>
    </source>
</evidence>
<evidence type="ECO:0000256" key="2">
    <source>
        <dbReference type="ARBA" id="ARBA00004651"/>
    </source>
</evidence>
<evidence type="ECO:0000256" key="9">
    <source>
        <dbReference type="ARBA" id="ARBA00022989"/>
    </source>
</evidence>
<keyword evidence="6" id="KW-0808">Transferase</keyword>
<feature type="coiled-coil region" evidence="12">
    <location>
        <begin position="352"/>
        <end position="382"/>
    </location>
</feature>
<dbReference type="Gene3D" id="1.10.287.130">
    <property type="match status" value="1"/>
</dbReference>
<dbReference type="Pfam" id="PF02518">
    <property type="entry name" value="HATPase_c"/>
    <property type="match status" value="1"/>
</dbReference>
<dbReference type="InterPro" id="IPR005467">
    <property type="entry name" value="His_kinase_dom"/>
</dbReference>
<evidence type="ECO:0000259" key="14">
    <source>
        <dbReference type="PROSITE" id="PS50109"/>
    </source>
</evidence>
<evidence type="ECO:0000256" key="7">
    <source>
        <dbReference type="ARBA" id="ARBA00022692"/>
    </source>
</evidence>
<evidence type="ECO:0000256" key="8">
    <source>
        <dbReference type="ARBA" id="ARBA00022777"/>
    </source>
</evidence>
<dbReference type="InterPro" id="IPR011006">
    <property type="entry name" value="CheY-like_superfamily"/>
</dbReference>
<dbReference type="CDD" id="cd18773">
    <property type="entry name" value="PDC1_HK_sensor"/>
    <property type="match status" value="1"/>
</dbReference>
<feature type="domain" description="Response regulatory" evidence="15">
    <location>
        <begin position="631"/>
        <end position="746"/>
    </location>
</feature>
<dbReference type="Gene3D" id="3.30.450.20">
    <property type="entry name" value="PAS domain"/>
    <property type="match status" value="2"/>
</dbReference>
<evidence type="ECO:0000256" key="3">
    <source>
        <dbReference type="ARBA" id="ARBA00012438"/>
    </source>
</evidence>
<keyword evidence="7 13" id="KW-0812">Transmembrane</keyword>
<feature type="modified residue" description="4-aspartylphosphate" evidence="11">
    <location>
        <position position="681"/>
    </location>
</feature>
<proteinExistence type="predicted"/>
<keyword evidence="5 11" id="KW-0597">Phosphoprotein</keyword>
<dbReference type="SMART" id="SM00448">
    <property type="entry name" value="REC"/>
    <property type="match status" value="1"/>
</dbReference>
<dbReference type="PANTHER" id="PTHR43065">
    <property type="entry name" value="SENSOR HISTIDINE KINASE"/>
    <property type="match status" value="1"/>
</dbReference>
<dbReference type="PROSITE" id="PS50109">
    <property type="entry name" value="HIS_KIN"/>
    <property type="match status" value="1"/>
</dbReference>
<evidence type="ECO:0000256" key="6">
    <source>
        <dbReference type="ARBA" id="ARBA00022679"/>
    </source>
</evidence>
<protein>
    <recommendedName>
        <fullName evidence="3">histidine kinase</fullName>
        <ecNumber evidence="3">2.7.13.3</ecNumber>
    </recommendedName>
</protein>
<sequence length="759" mass="82803">MALLVPILAFTGFLLFQFATSERAHLEDDALAAARRISVVVDRELANMVAALDVLALSPSLAAGDMAAFHAQASRMYEQKGAAVVLRDLSGMQVVNVRVPFGQPLLRFNVEGEEAAMRQGRFFVSNIYTGPNSGLLLVSVTIPVTQDGERKYMLSLSVPLERIRDIILRESPQSTAVVGVIDRNGRIVARSVRHEDFANKFAADDTLSNSNANEGTWNGTAVDGLRIFGAYSRSTFSDWRVAIGVPEAALDAPLRRSLMLFAMLGLGLTALSVLAASFYARRIVRPMRLLAAGAAELGRGEPVEPVRTRIPEVQRIADAMAAASDALRQRERELRDFSGALEREVGARTADLMDANAKLRAEAEERERVEQQLRQAQKMEAVGQLTGGIAHDFNNLLAVITGNLDLLSRRLQMGRTNVERFADNALEAAQRAATLTHRLLAFSRQQPLSPEPVDANRLVGGMSDLLMRAIGDGIELETVLAGGLWRTHADPNQLENALLNLAVNARDAMGGRGKITIETCNAHIDELYSSDHNIPTGQYVLLAVTDTGEGMTPGVIARAFEPFFTTKGPGQGTGLGLSQVYGFVRQSRGHVKIYSELGDGTTVKLYFPRFMGALNEVEEQEQTALPTGTELILLVEDEANVRRINSETLRELGYRVLEAENAREALKLLDGDPSISLLFTDVMMPEMNGPLLAQEVLRRRPGLPVLYTSGYTRNAVVHNGVLDAGVNLLPKPFTMDQLARKLREVLDAPVFTEEASSPT</sequence>
<dbReference type="InterPro" id="IPR004358">
    <property type="entry name" value="Sig_transdc_His_kin-like_C"/>
</dbReference>
<dbReference type="SUPFAM" id="SSF47384">
    <property type="entry name" value="Homodimeric domain of signal transducing histidine kinase"/>
    <property type="match status" value="1"/>
</dbReference>
<dbReference type="SUPFAM" id="SSF55874">
    <property type="entry name" value="ATPase domain of HSP90 chaperone/DNA topoisomerase II/histidine kinase"/>
    <property type="match status" value="1"/>
</dbReference>
<keyword evidence="18" id="KW-1185">Reference proteome</keyword>
<dbReference type="Pfam" id="PF00512">
    <property type="entry name" value="HisKA"/>
    <property type="match status" value="1"/>
</dbReference>
<dbReference type="InterPro" id="IPR003661">
    <property type="entry name" value="HisK_dim/P_dom"/>
</dbReference>
<keyword evidence="9 13" id="KW-1133">Transmembrane helix</keyword>
<feature type="transmembrane region" description="Helical" evidence="13">
    <location>
        <begin position="258"/>
        <end position="280"/>
    </location>
</feature>
<dbReference type="SMART" id="SM00387">
    <property type="entry name" value="HATPase_c"/>
    <property type="match status" value="1"/>
</dbReference>
<comment type="caution">
    <text evidence="17">The sequence shown here is derived from an EMBL/GenBank/DDBJ whole genome shotgun (WGS) entry which is preliminary data.</text>
</comment>
<reference evidence="17 18" key="1">
    <citation type="submission" date="2023-11" db="EMBL/GenBank/DDBJ databases">
        <authorList>
            <person name="Bao R."/>
        </authorList>
    </citation>
    <scope>NUCLEOTIDE SEQUENCE [LARGE SCALE GENOMIC DNA]</scope>
    <source>
        <strain evidence="17 18">PJ23</strain>
    </source>
</reference>
<dbReference type="PROSITE" id="PS50110">
    <property type="entry name" value="RESPONSE_REGULATORY"/>
    <property type="match status" value="1"/>
</dbReference>